<dbReference type="GO" id="GO:0016757">
    <property type="term" value="F:glycosyltransferase activity"/>
    <property type="evidence" value="ECO:0007669"/>
    <property type="project" value="UniProtKB-KW"/>
</dbReference>
<dbReference type="InterPro" id="IPR050256">
    <property type="entry name" value="Glycosyltransferase_2"/>
</dbReference>
<keyword evidence="1" id="KW-0812">Transmembrane</keyword>
<evidence type="ECO:0000259" key="2">
    <source>
        <dbReference type="Pfam" id="PF00535"/>
    </source>
</evidence>
<dbReference type="PANTHER" id="PTHR48090:SF7">
    <property type="entry name" value="RFBJ PROTEIN"/>
    <property type="match status" value="1"/>
</dbReference>
<comment type="caution">
    <text evidence="3">The sequence shown here is derived from an EMBL/GenBank/DDBJ whole genome shotgun (WGS) entry which is preliminary data.</text>
</comment>
<reference evidence="3 4" key="1">
    <citation type="journal article" date="2014" name="Int. J. Syst. Evol. Microbiol.">
        <title>Complete genome sequence of Corynebacterium casei LMG S-19264T (=DSM 44701T), isolated from a smear-ripened cheese.</title>
        <authorList>
            <consortium name="US DOE Joint Genome Institute (JGI-PGF)"/>
            <person name="Walter F."/>
            <person name="Albersmeier A."/>
            <person name="Kalinowski J."/>
            <person name="Ruckert C."/>
        </authorList>
    </citation>
    <scope>NUCLEOTIDE SEQUENCE [LARGE SCALE GENOMIC DNA]</scope>
    <source>
        <strain evidence="3 4">IBRC-M 10912</strain>
    </source>
</reference>
<evidence type="ECO:0000313" key="3">
    <source>
        <dbReference type="EMBL" id="MFC4245630.1"/>
    </source>
</evidence>
<dbReference type="InterPro" id="IPR026456">
    <property type="entry name" value="GCTrfase_AglJ"/>
</dbReference>
<accession>A0ABD5NV43</accession>
<evidence type="ECO:0000313" key="4">
    <source>
        <dbReference type="Proteomes" id="UP001595821"/>
    </source>
</evidence>
<dbReference type="Gene3D" id="3.90.550.10">
    <property type="entry name" value="Spore Coat Polysaccharide Biosynthesis Protein SpsA, Chain A"/>
    <property type="match status" value="1"/>
</dbReference>
<dbReference type="InterPro" id="IPR029044">
    <property type="entry name" value="Nucleotide-diphossugar_trans"/>
</dbReference>
<feature type="transmembrane region" description="Helical" evidence="1">
    <location>
        <begin position="253"/>
        <end position="276"/>
    </location>
</feature>
<gene>
    <name evidence="3" type="primary">aglJ</name>
    <name evidence="3" type="ORF">ACFOZ7_01190</name>
</gene>
<name>A0ABD5NV43_9EURY</name>
<organism evidence="3 4">
    <name type="scientific">Natribaculum luteum</name>
    <dbReference type="NCBI Taxonomy" id="1586232"/>
    <lineage>
        <taxon>Archaea</taxon>
        <taxon>Methanobacteriati</taxon>
        <taxon>Methanobacteriota</taxon>
        <taxon>Stenosarchaea group</taxon>
        <taxon>Halobacteria</taxon>
        <taxon>Halobacteriales</taxon>
        <taxon>Natrialbaceae</taxon>
        <taxon>Natribaculum</taxon>
    </lineage>
</organism>
<dbReference type="SUPFAM" id="SSF53448">
    <property type="entry name" value="Nucleotide-diphospho-sugar transferases"/>
    <property type="match status" value="1"/>
</dbReference>
<dbReference type="AlphaFoldDB" id="A0ABD5NV43"/>
<keyword evidence="3" id="KW-0328">Glycosyltransferase</keyword>
<dbReference type="EC" id="2.4.1.-" evidence="3"/>
<dbReference type="NCBIfam" id="TIGR04182">
    <property type="entry name" value="glyco_TIGR04182"/>
    <property type="match status" value="1"/>
</dbReference>
<sequence length="336" mass="36876">MDDDVVRANSTLRGDGAVAAAEAARDISADEVCVLIPTLNEAATIGEVIDDFRDQGYTNVLVVDGDSGDDTREIARDRGARVLTQSGSGKGQAVREALEYVDVPYVLMVDGDGTYDPADAETMLEPLARGYEHVIGNRFADMDDGAMRALNGFGNRMINGAFRFIHGAEYDDILSGYRAFTTDSFRRLSLESEGFTIETELAVECVKHGVDTTVVPISYRARPEDSETNLHPLWDGGTIILTLYSLAKTNNPLFYFGSFGVAGILSGGTIALYVLYRYLQYGISHEVLAVVAAAGILLGVQLLMFGVLSDMIVTLHREQRRRLERITRESKRKREK</sequence>
<evidence type="ECO:0000256" key="1">
    <source>
        <dbReference type="SAM" id="Phobius"/>
    </source>
</evidence>
<feature type="domain" description="Glycosyltransferase 2-like" evidence="2">
    <location>
        <begin position="33"/>
        <end position="150"/>
    </location>
</feature>
<keyword evidence="1" id="KW-0472">Membrane</keyword>
<dbReference type="Pfam" id="PF00535">
    <property type="entry name" value="Glycos_transf_2"/>
    <property type="match status" value="1"/>
</dbReference>
<dbReference type="CDD" id="cd04179">
    <property type="entry name" value="DPM_DPG-synthase_like"/>
    <property type="match status" value="1"/>
</dbReference>
<feature type="transmembrane region" description="Helical" evidence="1">
    <location>
        <begin position="288"/>
        <end position="315"/>
    </location>
</feature>
<protein>
    <submittedName>
        <fullName evidence="3">S-layer glycoprotein N-glycosyltransferase AglJ</fullName>
        <ecNumber evidence="3">2.4.1.-</ecNumber>
    </submittedName>
</protein>
<proteinExistence type="predicted"/>
<dbReference type="EMBL" id="JBHSDJ010000002">
    <property type="protein sequence ID" value="MFC4245630.1"/>
    <property type="molecule type" value="Genomic_DNA"/>
</dbReference>
<dbReference type="RefSeq" id="WP_246971535.1">
    <property type="nucleotide sequence ID" value="NZ_CP095397.1"/>
</dbReference>
<dbReference type="PANTHER" id="PTHR48090">
    <property type="entry name" value="UNDECAPRENYL-PHOSPHATE 4-DEOXY-4-FORMAMIDO-L-ARABINOSE TRANSFERASE-RELATED"/>
    <property type="match status" value="1"/>
</dbReference>
<dbReference type="InterPro" id="IPR001173">
    <property type="entry name" value="Glyco_trans_2-like"/>
</dbReference>
<dbReference type="GeneID" id="71852444"/>
<keyword evidence="1" id="KW-1133">Transmembrane helix</keyword>
<keyword evidence="3" id="KW-0808">Transferase</keyword>
<dbReference type="Proteomes" id="UP001595821">
    <property type="component" value="Unassembled WGS sequence"/>
</dbReference>